<protein>
    <submittedName>
        <fullName evidence="2">Uncharacterized protein</fullName>
    </submittedName>
</protein>
<feature type="region of interest" description="Disordered" evidence="1">
    <location>
        <begin position="77"/>
        <end position="102"/>
    </location>
</feature>
<organism evidence="2 3">
    <name type="scientific">Liparis tanakae</name>
    <name type="common">Tanaka's snailfish</name>
    <dbReference type="NCBI Taxonomy" id="230148"/>
    <lineage>
        <taxon>Eukaryota</taxon>
        <taxon>Metazoa</taxon>
        <taxon>Chordata</taxon>
        <taxon>Craniata</taxon>
        <taxon>Vertebrata</taxon>
        <taxon>Euteleostomi</taxon>
        <taxon>Actinopterygii</taxon>
        <taxon>Neopterygii</taxon>
        <taxon>Teleostei</taxon>
        <taxon>Neoteleostei</taxon>
        <taxon>Acanthomorphata</taxon>
        <taxon>Eupercaria</taxon>
        <taxon>Perciformes</taxon>
        <taxon>Cottioidei</taxon>
        <taxon>Cottales</taxon>
        <taxon>Liparidae</taxon>
        <taxon>Liparis</taxon>
    </lineage>
</organism>
<evidence type="ECO:0000313" key="2">
    <source>
        <dbReference type="EMBL" id="TNN48729.1"/>
    </source>
</evidence>
<name>A0A4Z2G5C7_9TELE</name>
<gene>
    <name evidence="2" type="ORF">EYF80_041097</name>
</gene>
<dbReference type="Proteomes" id="UP000314294">
    <property type="component" value="Unassembled WGS sequence"/>
</dbReference>
<reference evidence="2 3" key="1">
    <citation type="submission" date="2019-03" db="EMBL/GenBank/DDBJ databases">
        <title>First draft genome of Liparis tanakae, snailfish: a comprehensive survey of snailfish specific genes.</title>
        <authorList>
            <person name="Kim W."/>
            <person name="Song I."/>
            <person name="Jeong J.-H."/>
            <person name="Kim D."/>
            <person name="Kim S."/>
            <person name="Ryu S."/>
            <person name="Song J.Y."/>
            <person name="Lee S.K."/>
        </authorList>
    </citation>
    <scope>NUCLEOTIDE SEQUENCE [LARGE SCALE GENOMIC DNA]</scope>
    <source>
        <tissue evidence="2">Muscle</tissue>
    </source>
</reference>
<evidence type="ECO:0000313" key="3">
    <source>
        <dbReference type="Proteomes" id="UP000314294"/>
    </source>
</evidence>
<dbReference type="EMBL" id="SRLO01000684">
    <property type="protein sequence ID" value="TNN48729.1"/>
    <property type="molecule type" value="Genomic_DNA"/>
</dbReference>
<proteinExistence type="predicted"/>
<sequence length="119" mass="12465">MDGSPCNIKAPCLAMPTGATPLRGSRPPGFPAIGSSLKVTLQSGHADAAGLAVGMEPAPPLPLLLLLLFPPTIHSTPPHTTHHLKDTAPTPAGPRCLSSADDWRHSNQRMRGCCPRPVR</sequence>
<comment type="caution">
    <text evidence="2">The sequence shown here is derived from an EMBL/GenBank/DDBJ whole genome shotgun (WGS) entry which is preliminary data.</text>
</comment>
<accession>A0A4Z2G5C7</accession>
<evidence type="ECO:0000256" key="1">
    <source>
        <dbReference type="SAM" id="MobiDB-lite"/>
    </source>
</evidence>
<keyword evidence="3" id="KW-1185">Reference proteome</keyword>
<dbReference type="AlphaFoldDB" id="A0A4Z2G5C7"/>